<evidence type="ECO:0000313" key="1">
    <source>
        <dbReference type="EMBL" id="MCZ3365463.1"/>
    </source>
</evidence>
<name>A0A9E4ZWT7_9EURY</name>
<sequence>MTWMDKHNTEKADEFRLNKSLKSLENENVTGLKEVIISMENASDSNLYEDLKNAFNSQNQFYPREKRMNYENMPENSVYSIAHENLDFAIPKFGYMMRFYYICLIYRIIGFRYFMTVKREFSEEDIQNIYLSELDERLIFGLDQFDEVSNWPQPSAEFFQKLKKVKWEDKNTKKFAKKLKYLKIRILYTHFGLAKYHDLSSMEEMFIKLMAGCSAVNDNRDEITKEDIVIGYKTYLKLLNTDVTKYKARNMGEFSKENENNGYLVCEKCNSYYKLQPGESPEDFDRCQCGGELKYYENINDFENE</sequence>
<organism evidence="1 3">
    <name type="scientific">Methanobacterium veterum</name>
    <dbReference type="NCBI Taxonomy" id="408577"/>
    <lineage>
        <taxon>Archaea</taxon>
        <taxon>Methanobacteriati</taxon>
        <taxon>Methanobacteriota</taxon>
        <taxon>Methanomada group</taxon>
        <taxon>Methanobacteria</taxon>
        <taxon>Methanobacteriales</taxon>
        <taxon>Methanobacteriaceae</taxon>
        <taxon>Methanobacterium</taxon>
    </lineage>
</organism>
<dbReference type="EMBL" id="JAPVER010000020">
    <property type="protein sequence ID" value="MCZ3365463.1"/>
    <property type="molecule type" value="Genomic_DNA"/>
</dbReference>
<comment type="caution">
    <text evidence="1">The sequence shown here is derived from an EMBL/GenBank/DDBJ whole genome shotgun (WGS) entry which is preliminary data.</text>
</comment>
<keyword evidence="3" id="KW-1185">Reference proteome</keyword>
<dbReference type="RefSeq" id="WP_052375857.1">
    <property type="nucleotide sequence ID" value="NZ_JAPVER010000020.1"/>
</dbReference>
<dbReference type="Proteomes" id="UP001068021">
    <property type="component" value="Unassembled WGS sequence"/>
</dbReference>
<accession>A0A9E4ZWT7</accession>
<dbReference type="EMBL" id="JAPVES010000030">
    <property type="protein sequence ID" value="MCZ3373214.1"/>
    <property type="molecule type" value="Genomic_DNA"/>
</dbReference>
<evidence type="ECO:0000313" key="3">
    <source>
        <dbReference type="Proteomes" id="UP001068021"/>
    </source>
</evidence>
<dbReference type="Proteomes" id="UP001074446">
    <property type="component" value="Unassembled WGS sequence"/>
</dbReference>
<proteinExistence type="predicted"/>
<gene>
    <name evidence="2" type="ORF">O3H35_11265</name>
    <name evidence="1" type="ORF">O3H54_06165</name>
</gene>
<reference evidence="1" key="1">
    <citation type="submission" date="2022-12" db="EMBL/GenBank/DDBJ databases">
        <title>Reclassification of two methanogenic archaea species isolated from the Kolyma lowland permafrost.</title>
        <authorList>
            <person name="Trubitsyn V.E."/>
            <person name="Rivkina E.M."/>
            <person name="Shcherbakova V.A."/>
        </authorList>
    </citation>
    <scope>NUCLEOTIDE SEQUENCE</scope>
    <source>
        <strain evidence="1">M2</strain>
        <strain evidence="2">MK4</strain>
    </source>
</reference>
<protein>
    <submittedName>
        <fullName evidence="1">Uncharacterized protein</fullName>
    </submittedName>
</protein>
<dbReference type="AlphaFoldDB" id="A0A9E4ZWT7"/>
<evidence type="ECO:0000313" key="2">
    <source>
        <dbReference type="EMBL" id="MCZ3373214.1"/>
    </source>
</evidence>